<name>A0ABP9H6U2_9ACTN</name>
<comment type="caution">
    <text evidence="1">The sequence shown here is derived from an EMBL/GenBank/DDBJ whole genome shotgun (WGS) entry which is preliminary data.</text>
</comment>
<gene>
    <name evidence="1" type="ORF">GCM10023205_27790</name>
</gene>
<accession>A0ABP9H6U2</accession>
<keyword evidence="2" id="KW-1185">Reference proteome</keyword>
<proteinExistence type="predicted"/>
<dbReference type="EMBL" id="BAABHS010000008">
    <property type="protein sequence ID" value="GAA4962453.1"/>
    <property type="molecule type" value="Genomic_DNA"/>
</dbReference>
<sequence>MEDPGLRTPLDTVDVQGKAVTANALHTQHAHGVYLMSRGAHDIAVVRRNHPTLYEWVKNLPWRDIPLTHHTRDRAHHRDEIRRLKVTASSSLDCFGTPPRAMAGLPNLAISVFPQDGRTMIAAALRHTARNARRPRQVLRLD</sequence>
<reference evidence="2" key="1">
    <citation type="journal article" date="2019" name="Int. J. Syst. Evol. Microbiol.">
        <title>The Global Catalogue of Microorganisms (GCM) 10K type strain sequencing project: providing services to taxonomists for standard genome sequencing and annotation.</title>
        <authorList>
            <consortium name="The Broad Institute Genomics Platform"/>
            <consortium name="The Broad Institute Genome Sequencing Center for Infectious Disease"/>
            <person name="Wu L."/>
            <person name="Ma J."/>
        </authorList>
    </citation>
    <scope>NUCLEOTIDE SEQUENCE [LARGE SCALE GENOMIC DNA]</scope>
    <source>
        <strain evidence="2">JCM 17986</strain>
    </source>
</reference>
<dbReference type="Proteomes" id="UP001500466">
    <property type="component" value="Unassembled WGS sequence"/>
</dbReference>
<organism evidence="1 2">
    <name type="scientific">Yinghuangia aomiensis</name>
    <dbReference type="NCBI Taxonomy" id="676205"/>
    <lineage>
        <taxon>Bacteria</taxon>
        <taxon>Bacillati</taxon>
        <taxon>Actinomycetota</taxon>
        <taxon>Actinomycetes</taxon>
        <taxon>Kitasatosporales</taxon>
        <taxon>Streptomycetaceae</taxon>
        <taxon>Yinghuangia</taxon>
    </lineage>
</organism>
<evidence type="ECO:0000313" key="2">
    <source>
        <dbReference type="Proteomes" id="UP001500466"/>
    </source>
</evidence>
<protein>
    <submittedName>
        <fullName evidence="1">Uncharacterized protein</fullName>
    </submittedName>
</protein>
<evidence type="ECO:0000313" key="1">
    <source>
        <dbReference type="EMBL" id="GAA4962453.1"/>
    </source>
</evidence>